<dbReference type="RefSeq" id="XP_015659017.1">
    <property type="nucleotide sequence ID" value="XM_015802573.1"/>
</dbReference>
<comment type="caution">
    <text evidence="2">The sequence shown here is derived from an EMBL/GenBank/DDBJ whole genome shotgun (WGS) entry which is preliminary data.</text>
</comment>
<accession>A0A0N0VFA9</accession>
<dbReference type="OrthoDB" id="262706at2759"/>
<evidence type="ECO:0000313" key="3">
    <source>
        <dbReference type="Proteomes" id="UP000037923"/>
    </source>
</evidence>
<feature type="compositionally biased region" description="Basic residues" evidence="1">
    <location>
        <begin position="140"/>
        <end position="149"/>
    </location>
</feature>
<reference evidence="2 3" key="1">
    <citation type="submission" date="2015-07" db="EMBL/GenBank/DDBJ databases">
        <title>High-quality genome of monoxenous trypanosomatid Leptomonas pyrrhocoris.</title>
        <authorList>
            <person name="Flegontov P."/>
            <person name="Butenko A."/>
            <person name="Firsov S."/>
            <person name="Vlcek C."/>
            <person name="Logacheva M.D."/>
            <person name="Field M."/>
            <person name="Filatov D."/>
            <person name="Flegontova O."/>
            <person name="Gerasimov E."/>
            <person name="Jackson A.P."/>
            <person name="Kelly S."/>
            <person name="Opperdoes F."/>
            <person name="O'Reilly A."/>
            <person name="Votypka J."/>
            <person name="Yurchenko V."/>
            <person name="Lukes J."/>
        </authorList>
    </citation>
    <scope>NUCLEOTIDE SEQUENCE [LARGE SCALE GENOMIC DNA]</scope>
    <source>
        <strain evidence="2">H10</strain>
    </source>
</reference>
<organism evidence="2 3">
    <name type="scientific">Leptomonas pyrrhocoris</name>
    <name type="common">Firebug parasite</name>
    <dbReference type="NCBI Taxonomy" id="157538"/>
    <lineage>
        <taxon>Eukaryota</taxon>
        <taxon>Discoba</taxon>
        <taxon>Euglenozoa</taxon>
        <taxon>Kinetoplastea</taxon>
        <taxon>Metakinetoplastina</taxon>
        <taxon>Trypanosomatida</taxon>
        <taxon>Trypanosomatidae</taxon>
        <taxon>Leishmaniinae</taxon>
        <taxon>Leptomonas</taxon>
    </lineage>
</organism>
<sequence>MRPPCRELCFDSRELRLHSRELQLDVPADLQPSFTVETSPPLTCETATVSTSRAVTAHGAKNLLSQQRTPLGACIVGDVHIRVGADNSGRTTTMTATSEGTTYRVPLYQARVAYRRSNAFKEHPSLCVVSDNAHGSASSKHGRYHTRHENRRESNDVSGDAAVGETADAVRMCFVDLISLTFMNRVLLRCSRTGELLPPTPLFCRYGASASRSVRRGQTHKDDVEATNAALPSNASVNAHAQHHRRRVVMLPLSAVGEMFDLVIVVTKRTRDGGDA</sequence>
<dbReference type="GeneID" id="26905069"/>
<proteinExistence type="predicted"/>
<dbReference type="AlphaFoldDB" id="A0A0N0VFA9"/>
<keyword evidence="3" id="KW-1185">Reference proteome</keyword>
<gene>
    <name evidence="2" type="ORF">ABB37_04778</name>
</gene>
<dbReference type="VEuPathDB" id="TriTrypDB:LpyrH10_08_2270"/>
<dbReference type="OMA" id="CIVEGPQ"/>
<protein>
    <submittedName>
        <fullName evidence="2">Uncharacterized protein</fullName>
    </submittedName>
</protein>
<evidence type="ECO:0000313" key="2">
    <source>
        <dbReference type="EMBL" id="KPA80578.1"/>
    </source>
</evidence>
<name>A0A0N0VFA9_LEPPY</name>
<feature type="region of interest" description="Disordered" evidence="1">
    <location>
        <begin position="131"/>
        <end position="160"/>
    </location>
</feature>
<dbReference type="Proteomes" id="UP000037923">
    <property type="component" value="Unassembled WGS sequence"/>
</dbReference>
<dbReference type="EMBL" id="LGTL01000008">
    <property type="protein sequence ID" value="KPA80578.1"/>
    <property type="molecule type" value="Genomic_DNA"/>
</dbReference>
<evidence type="ECO:0000256" key="1">
    <source>
        <dbReference type="SAM" id="MobiDB-lite"/>
    </source>
</evidence>